<comment type="similarity">
    <text evidence="4 12">Belongs to the TrpB family.</text>
</comment>
<dbReference type="Pfam" id="PF00291">
    <property type="entry name" value="PALP"/>
    <property type="match status" value="1"/>
</dbReference>
<evidence type="ECO:0000313" key="14">
    <source>
        <dbReference type="EMBL" id="KKQ01895.1"/>
    </source>
</evidence>
<gene>
    <name evidence="12" type="primary">trpB</name>
    <name evidence="14" type="ORF">US11_C0003G0038</name>
</gene>
<evidence type="ECO:0000256" key="9">
    <source>
        <dbReference type="ARBA" id="ARBA00023141"/>
    </source>
</evidence>
<keyword evidence="8 12" id="KW-0663">Pyridoxal phosphate</keyword>
<dbReference type="Gene3D" id="3.40.50.1100">
    <property type="match status" value="2"/>
</dbReference>
<comment type="catalytic activity">
    <reaction evidence="11 12">
        <text>(1S,2R)-1-C-(indol-3-yl)glycerol 3-phosphate + L-serine = D-glyceraldehyde 3-phosphate + L-tryptophan + H2O</text>
        <dbReference type="Rhea" id="RHEA:10532"/>
        <dbReference type="ChEBI" id="CHEBI:15377"/>
        <dbReference type="ChEBI" id="CHEBI:33384"/>
        <dbReference type="ChEBI" id="CHEBI:57912"/>
        <dbReference type="ChEBI" id="CHEBI:58866"/>
        <dbReference type="ChEBI" id="CHEBI:59776"/>
        <dbReference type="EC" id="4.2.1.20"/>
    </reaction>
</comment>
<evidence type="ECO:0000256" key="8">
    <source>
        <dbReference type="ARBA" id="ARBA00022898"/>
    </source>
</evidence>
<dbReference type="UniPathway" id="UPA00035">
    <property type="reaction ID" value="UER00044"/>
</dbReference>
<proteinExistence type="inferred from homology"/>
<evidence type="ECO:0000256" key="2">
    <source>
        <dbReference type="ARBA" id="ARBA00002786"/>
    </source>
</evidence>
<dbReference type="AlphaFoldDB" id="A0A0G0EL92"/>
<dbReference type="InterPro" id="IPR006316">
    <property type="entry name" value="Trp_synth_b-like"/>
</dbReference>
<accession>A0A0G0EL92</accession>
<comment type="caution">
    <text evidence="14">The sequence shown here is derived from an EMBL/GenBank/DDBJ whole genome shotgun (WGS) entry which is preliminary data.</text>
</comment>
<evidence type="ECO:0000256" key="12">
    <source>
        <dbReference type="HAMAP-Rule" id="MF_00133"/>
    </source>
</evidence>
<comment type="function">
    <text evidence="2 12">The beta subunit is responsible for the synthesis of L-tryptophan from indole and L-serine.</text>
</comment>
<dbReference type="STRING" id="1618480.US11_C0003G0038"/>
<evidence type="ECO:0000259" key="13">
    <source>
        <dbReference type="Pfam" id="PF00291"/>
    </source>
</evidence>
<name>A0A0G0EL92_9BACT</name>
<dbReference type="EMBL" id="LBRS01000003">
    <property type="protein sequence ID" value="KKQ01895.1"/>
    <property type="molecule type" value="Genomic_DNA"/>
</dbReference>
<keyword evidence="6 12" id="KW-0028">Amino-acid biosynthesis</keyword>
<dbReference type="GO" id="GO:0052684">
    <property type="term" value="F:L-serine hydro-lyase (adding indole, L-tryptophan-forming) activity"/>
    <property type="evidence" value="ECO:0007669"/>
    <property type="project" value="TreeGrafter"/>
</dbReference>
<dbReference type="GO" id="GO:0005737">
    <property type="term" value="C:cytoplasm"/>
    <property type="evidence" value="ECO:0007669"/>
    <property type="project" value="TreeGrafter"/>
</dbReference>
<dbReference type="Proteomes" id="UP000034344">
    <property type="component" value="Unassembled WGS sequence"/>
</dbReference>
<keyword evidence="9 12" id="KW-0057">Aromatic amino acid biosynthesis</keyword>
<dbReference type="InterPro" id="IPR023026">
    <property type="entry name" value="Trp_synth_beta/beta-like"/>
</dbReference>
<protein>
    <recommendedName>
        <fullName evidence="12">Tryptophan synthase beta chain</fullName>
        <ecNumber evidence="12">4.2.1.20</ecNumber>
    </recommendedName>
</protein>
<evidence type="ECO:0000256" key="3">
    <source>
        <dbReference type="ARBA" id="ARBA00004733"/>
    </source>
</evidence>
<keyword evidence="7 12" id="KW-0822">Tryptophan biosynthesis</keyword>
<reference evidence="14 15" key="1">
    <citation type="journal article" date="2015" name="Nature">
        <title>rRNA introns, odd ribosomes, and small enigmatic genomes across a large radiation of phyla.</title>
        <authorList>
            <person name="Brown C.T."/>
            <person name="Hug L.A."/>
            <person name="Thomas B.C."/>
            <person name="Sharon I."/>
            <person name="Castelle C.J."/>
            <person name="Singh A."/>
            <person name="Wilkins M.J."/>
            <person name="Williams K.H."/>
            <person name="Banfield J.F."/>
        </authorList>
    </citation>
    <scope>NUCLEOTIDE SEQUENCE [LARGE SCALE GENOMIC DNA]</scope>
</reference>
<evidence type="ECO:0000256" key="5">
    <source>
        <dbReference type="ARBA" id="ARBA00011270"/>
    </source>
</evidence>
<keyword evidence="10 12" id="KW-0456">Lyase</keyword>
<dbReference type="GO" id="GO:0030170">
    <property type="term" value="F:pyridoxal phosphate binding"/>
    <property type="evidence" value="ECO:0007669"/>
    <property type="project" value="InterPro"/>
</dbReference>
<evidence type="ECO:0000313" key="15">
    <source>
        <dbReference type="Proteomes" id="UP000034344"/>
    </source>
</evidence>
<dbReference type="NCBIfam" id="TIGR01415">
    <property type="entry name" value="trpB_rel"/>
    <property type="match status" value="1"/>
</dbReference>
<evidence type="ECO:0000256" key="6">
    <source>
        <dbReference type="ARBA" id="ARBA00022605"/>
    </source>
</evidence>
<comment type="subunit">
    <text evidence="5 12">Tetramer of two alpha and two beta chains.</text>
</comment>
<evidence type="ECO:0000256" key="7">
    <source>
        <dbReference type="ARBA" id="ARBA00022822"/>
    </source>
</evidence>
<dbReference type="InterPro" id="IPR006654">
    <property type="entry name" value="Trp_synth_beta"/>
</dbReference>
<dbReference type="PANTHER" id="PTHR48077:SF6">
    <property type="entry name" value="TRYPTOPHAN SYNTHASE"/>
    <property type="match status" value="1"/>
</dbReference>
<dbReference type="InterPro" id="IPR001926">
    <property type="entry name" value="TrpB-like_PALP"/>
</dbReference>
<dbReference type="PIRSF" id="PIRSF001413">
    <property type="entry name" value="Trp_syn_beta"/>
    <property type="match status" value="1"/>
</dbReference>
<organism evidence="14 15">
    <name type="scientific">Candidatus Roizmanbacteria bacterium GW2011_GWA2_36_23</name>
    <dbReference type="NCBI Taxonomy" id="1618480"/>
    <lineage>
        <taxon>Bacteria</taxon>
        <taxon>Candidatus Roizmaniibacteriota</taxon>
    </lineage>
</organism>
<evidence type="ECO:0000256" key="4">
    <source>
        <dbReference type="ARBA" id="ARBA00009982"/>
    </source>
</evidence>
<dbReference type="CDD" id="cd06446">
    <property type="entry name" value="Trp-synth_B"/>
    <property type="match status" value="1"/>
</dbReference>
<dbReference type="NCBIfam" id="NF009057">
    <property type="entry name" value="PRK12391.1"/>
    <property type="match status" value="1"/>
</dbReference>
<dbReference type="EC" id="4.2.1.20" evidence="12"/>
<dbReference type="PIRSF" id="PIRSF500824">
    <property type="entry name" value="TrpB_prok"/>
    <property type="match status" value="1"/>
</dbReference>
<dbReference type="SUPFAM" id="SSF53686">
    <property type="entry name" value="Tryptophan synthase beta subunit-like PLP-dependent enzymes"/>
    <property type="match status" value="1"/>
</dbReference>
<evidence type="ECO:0000256" key="11">
    <source>
        <dbReference type="ARBA" id="ARBA00049047"/>
    </source>
</evidence>
<feature type="modified residue" description="N6-(pyridoxal phosphate)lysine" evidence="12">
    <location>
        <position position="116"/>
    </location>
</feature>
<comment type="cofactor">
    <cofactor evidence="1 12">
        <name>pyridoxal 5'-phosphate</name>
        <dbReference type="ChEBI" id="CHEBI:597326"/>
    </cofactor>
</comment>
<dbReference type="PATRIC" id="fig|1618480.3.peg.280"/>
<feature type="domain" description="Tryptophan synthase beta chain-like PALP" evidence="13">
    <location>
        <begin position="80"/>
        <end position="419"/>
    </location>
</feature>
<dbReference type="InterPro" id="IPR036052">
    <property type="entry name" value="TrpB-like_PALP_sf"/>
</dbReference>
<evidence type="ECO:0000256" key="1">
    <source>
        <dbReference type="ARBA" id="ARBA00001933"/>
    </source>
</evidence>
<dbReference type="GO" id="GO:0004834">
    <property type="term" value="F:tryptophan synthase activity"/>
    <property type="evidence" value="ECO:0007669"/>
    <property type="project" value="UniProtKB-UniRule"/>
</dbReference>
<dbReference type="PANTHER" id="PTHR48077">
    <property type="entry name" value="TRYPTOPHAN SYNTHASE-RELATED"/>
    <property type="match status" value="1"/>
</dbReference>
<comment type="pathway">
    <text evidence="3 12">Amino-acid biosynthesis; L-tryptophan biosynthesis; L-tryptophan from chorismate: step 5/5.</text>
</comment>
<sequence length="437" mass="48201">MHITKIQLDEKQIPENYLNINYYLKKYLGELPEPALHPNTRQPVGPADLSAIFPMELIKQEVSVEKQIPIPEEVMALYKLYRPSTLFRANRLEKYLDTPAHIYYKYEGGNASGSHKLNTALAQAYYNKKEGIKKLFTETGAGQWGSALALACNYFGLQCEIFMVKVSFEQKPYRKVIMQIFGADVHASPSSLTDYGKKVLADDEDHPGSLGIAISEALEKVISTKGAKYSLGSVLNHVLLHQTIIGLETKKQLEMAGEYPDIVIGCCGGGSNFSGITFPFIADCLAGKQKNTRFIGVEPKSCPSLTKGKYKYDFGDTAGMTPLLKMKTLGCDFTPSPIHAGGLRYHGMAPLISFLHEKKLIEAQAYNQIEVFKAGIEFAKCEGIISAPESAHAIKSAIDEAIAAKKEGKKKTIVFNLSGHGLLDLKGYDDFLENKLT</sequence>
<evidence type="ECO:0000256" key="10">
    <source>
        <dbReference type="ARBA" id="ARBA00023239"/>
    </source>
</evidence>
<dbReference type="HAMAP" id="MF_00133">
    <property type="entry name" value="Trp_synth_beta"/>
    <property type="match status" value="1"/>
</dbReference>